<sequence>MCRGFQQNDRERLKIKAFYINISVSRTHVADSLTLHVLPRINGSALEVNGSSIRPDSPAFITLHRVVSPEKTSKGVIYGSREKVKGSEGLRFLIYMDDVKVLKGIFRKSEGQKWNLECASELEGDDIVVKHAEISVAVEDINEGIMISEKVDMKVRQRRKNNGKCVKFLEEIPEEREGENEFESEGCCCCECVGEVETDGEDEEGEMEAEMEGVRWAVDVGMWVVCLGVGYFVTKASSRRLRRRKGLI</sequence>
<reference evidence="2 3" key="1">
    <citation type="submission" date="2024-01" db="EMBL/GenBank/DDBJ databases">
        <title>The complete chloroplast genome sequence of Lithospermum erythrorhizon: insights into the phylogenetic relationship among Boraginaceae species and the maternal lineages of purple gromwells.</title>
        <authorList>
            <person name="Okada T."/>
            <person name="Watanabe K."/>
        </authorList>
    </citation>
    <scope>NUCLEOTIDE SEQUENCE [LARGE SCALE GENOMIC DNA]</scope>
</reference>
<evidence type="ECO:0000313" key="2">
    <source>
        <dbReference type="EMBL" id="GAA0167057.1"/>
    </source>
</evidence>
<keyword evidence="1" id="KW-0472">Membrane</keyword>
<organism evidence="2 3">
    <name type="scientific">Lithospermum erythrorhizon</name>
    <name type="common">Purple gromwell</name>
    <name type="synonym">Lithospermum officinale var. erythrorhizon</name>
    <dbReference type="NCBI Taxonomy" id="34254"/>
    <lineage>
        <taxon>Eukaryota</taxon>
        <taxon>Viridiplantae</taxon>
        <taxon>Streptophyta</taxon>
        <taxon>Embryophyta</taxon>
        <taxon>Tracheophyta</taxon>
        <taxon>Spermatophyta</taxon>
        <taxon>Magnoliopsida</taxon>
        <taxon>eudicotyledons</taxon>
        <taxon>Gunneridae</taxon>
        <taxon>Pentapetalae</taxon>
        <taxon>asterids</taxon>
        <taxon>lamiids</taxon>
        <taxon>Boraginales</taxon>
        <taxon>Boraginaceae</taxon>
        <taxon>Boraginoideae</taxon>
        <taxon>Lithospermeae</taxon>
        <taxon>Lithospermum</taxon>
    </lineage>
</organism>
<dbReference type="PANTHER" id="PTHR37244:SF1">
    <property type="entry name" value="NADP-SPECIFIC GLUTAMATE DEHYDROGENASE"/>
    <property type="match status" value="1"/>
</dbReference>
<protein>
    <submittedName>
        <fullName evidence="2">Dehydrogenase</fullName>
    </submittedName>
</protein>
<keyword evidence="1" id="KW-0812">Transmembrane</keyword>
<feature type="transmembrane region" description="Helical" evidence="1">
    <location>
        <begin position="216"/>
        <end position="234"/>
    </location>
</feature>
<accession>A0AAV3QVQ5</accession>
<dbReference type="EMBL" id="BAABME010005947">
    <property type="protein sequence ID" value="GAA0167057.1"/>
    <property type="molecule type" value="Genomic_DNA"/>
</dbReference>
<keyword evidence="3" id="KW-1185">Reference proteome</keyword>
<dbReference type="Proteomes" id="UP001454036">
    <property type="component" value="Unassembled WGS sequence"/>
</dbReference>
<dbReference type="AlphaFoldDB" id="A0AAV3QVQ5"/>
<keyword evidence="1" id="KW-1133">Transmembrane helix</keyword>
<name>A0AAV3QVQ5_LITER</name>
<gene>
    <name evidence="2" type="ORF">LIER_22076</name>
</gene>
<proteinExistence type="predicted"/>
<evidence type="ECO:0000256" key="1">
    <source>
        <dbReference type="SAM" id="Phobius"/>
    </source>
</evidence>
<dbReference type="PANTHER" id="PTHR37244">
    <property type="entry name" value="NADP-SPECIFIC GLUTAMATE DEHYDROGENASE"/>
    <property type="match status" value="1"/>
</dbReference>
<comment type="caution">
    <text evidence="2">The sequence shown here is derived from an EMBL/GenBank/DDBJ whole genome shotgun (WGS) entry which is preliminary data.</text>
</comment>
<evidence type="ECO:0000313" key="3">
    <source>
        <dbReference type="Proteomes" id="UP001454036"/>
    </source>
</evidence>